<gene>
    <name evidence="1" type="ORF">MSG28_003723</name>
</gene>
<protein>
    <submittedName>
        <fullName evidence="1">Uncharacterized protein</fullName>
    </submittedName>
</protein>
<sequence>MERQQCNSLQNFDESKSEILKKRLLKSSSAPVCTNLAATGSHQNVLLNTLRAPISSSMIVTSVGSGQGGLPLQHGLVTHSLAPVKLHTNPSSYPLQLSTVHVPVQIPGTSSNINVPVQLSGPTSSMPLQIAPVSLPIQVSGTTNVPVQLPAGETINVPLQIPGTSQNIQLGGPGLSSMPILQNTSQPLSSIIHVHMGSNPRPNNIDGTEMTATSSSQQHNNGTSVSQVQVANHSTMLQMPNSASNSIQLTLPNSVSSGTVQLRGSTRNMPHVVYIQTPTGLKPVTSTDVISQASTSGNPPQIIVRRPVTSNSNIHLISNVNNKPNIAPKLPGHGKSSILAPTPTPPIVIQKPKTNEKVIVPVSIAPGNSGKQTIAYLSSVKKPNSKNLTDNQSILISNNQSNVNSNNQKLFLTPMNMPKIQNTTTKYILPVTLPATMASKGPIINLQIANGQIQNDPQGNITVMRDSAQLESTDMPPLQPLGKMVNVNGKESNSVSQSANKCETYTISIPGSRAEPTGEQGEYTLSIPETNASMNDDIYTVSIADDEGGQSREKSFTLAIPEKGKSLLNRNMIERNDIGSHHVAVAAPAILRRSNSDNGERKNANANLKRRISLCNENLSNKNPKTSQPSPPKPPENPKTVEAQDTENDDHRVPSLFCDEKLDKDLECKVILGDSDEDYKDETKDSKSESEQHPMYYKRSNPSQQEGACRAKRESVDSALEEDPPGLLWSNGVARLHGSALQFQTNEFGLIDVVDASDPESPPPPPLAPRAKYHTPLKQRVERARQPKPASPEDLYRCEGCGCHGMAADFITPDFCSLACQTEVRKLAQKKRDRERAELTRRRNKMKKLLMRKPALDDAPPPPPQPDGPRKPESVGEMTEAMLKMSEDLIENEKYPWMCGKNGFSWMRYLDFCKAKAAPVKLFKDPFPYNRNGFKVGMRMEAIDPQHASLFCVVSVREVQGYRLRLHFDEYPELHDFWVNADSVDIFPAGWCERNGRALRPPHSHAAAAAAFSWPLYLKQLEAEDRINDMVCAATVADMLDARLLITFDSWDSVYDSRPLVSKRRAARAHAATGATCYPITLDTASRTGAGAHDVYTSLQGPGVVLVGVLPSGDGGGGGPPRAFKTRAPQGFKPGMKLEVVDKRELSTAGPCGVGGCRGLGSLRGGAHKTHVAASACPYRAPASPAPQDRLAAHPALTAPRVLGPPKPAETLTPTSDTVKEKPTRGRPPKHKRVEEVSKTDPVSDEESASSSGGSAKRWRGEGDGREEREVREERDGRDERDARDERERRAERSATDRARALQPDVARHVAALQLPSQPDVWTQLVLRIVSNEVPEVPVVSPSSGAVFERRIIEKYIIENGVDPISGKELHIEDLIEIKTPAIVKPKPPSATSIPATLKSMQDEWDALMLHTFTQRQQLQTARQELSHALYQHDAACRVIARLTKEVTAAREALATLKPQAGVVARLQERATALTQERKRRGRTVPEGLVGPDQIRAFLTLASHPGLHSASVPGILALDINPSDHSRILTGGNDRNATVFNKDTEQVVAILKGHTKKVTRVIYHPDEDTVITASPDHTIRVWNVKIWDLKEQSNVANFPGHVGPVTSISFSENGYYLATAAEDACVKLWDLRKLKNFKTIQLDEGYAIKELCFDQSGTYLAVAGTDVRVYLCRQWQELKVFNEHTASATGVRFGRHAQCLASTSMDRTLKLYGI</sequence>
<reference evidence="1 2" key="1">
    <citation type="journal article" date="2022" name="Genome Biol. Evol.">
        <title>The Spruce Budworm Genome: Reconstructing the Evolutionary History of Antifreeze Proteins.</title>
        <authorList>
            <person name="Beliveau C."/>
            <person name="Gagne P."/>
            <person name="Picq S."/>
            <person name="Vernygora O."/>
            <person name="Keeling C.I."/>
            <person name="Pinkney K."/>
            <person name="Doucet D."/>
            <person name="Wen F."/>
            <person name="Johnston J.S."/>
            <person name="Maaroufi H."/>
            <person name="Boyle B."/>
            <person name="Laroche J."/>
            <person name="Dewar K."/>
            <person name="Juretic N."/>
            <person name="Blackburn G."/>
            <person name="Nisole A."/>
            <person name="Brunet B."/>
            <person name="Brandao M."/>
            <person name="Lumley L."/>
            <person name="Duan J."/>
            <person name="Quan G."/>
            <person name="Lucarotti C.J."/>
            <person name="Roe A.D."/>
            <person name="Sperling F.A.H."/>
            <person name="Levesque R.C."/>
            <person name="Cusson M."/>
        </authorList>
    </citation>
    <scope>NUCLEOTIDE SEQUENCE [LARGE SCALE GENOMIC DNA]</scope>
    <source>
        <strain evidence="1">Glfc:IPQL:Cfum</strain>
    </source>
</reference>
<dbReference type="EMBL" id="CM046105">
    <property type="protein sequence ID" value="KAI8435411.1"/>
    <property type="molecule type" value="Genomic_DNA"/>
</dbReference>
<comment type="caution">
    <text evidence="1">The sequence shown here is derived from an EMBL/GenBank/DDBJ whole genome shotgun (WGS) entry which is preliminary data.</text>
</comment>
<evidence type="ECO:0000313" key="2">
    <source>
        <dbReference type="Proteomes" id="UP001064048"/>
    </source>
</evidence>
<name>A0ACC0KGS2_CHOFU</name>
<dbReference type="Proteomes" id="UP001064048">
    <property type="component" value="Chromosome 5"/>
</dbReference>
<keyword evidence="2" id="KW-1185">Reference proteome</keyword>
<organism evidence="1 2">
    <name type="scientific">Choristoneura fumiferana</name>
    <name type="common">Spruce budworm moth</name>
    <name type="synonym">Archips fumiferana</name>
    <dbReference type="NCBI Taxonomy" id="7141"/>
    <lineage>
        <taxon>Eukaryota</taxon>
        <taxon>Metazoa</taxon>
        <taxon>Ecdysozoa</taxon>
        <taxon>Arthropoda</taxon>
        <taxon>Hexapoda</taxon>
        <taxon>Insecta</taxon>
        <taxon>Pterygota</taxon>
        <taxon>Neoptera</taxon>
        <taxon>Endopterygota</taxon>
        <taxon>Lepidoptera</taxon>
        <taxon>Glossata</taxon>
        <taxon>Ditrysia</taxon>
        <taxon>Tortricoidea</taxon>
        <taxon>Tortricidae</taxon>
        <taxon>Tortricinae</taxon>
        <taxon>Choristoneura</taxon>
    </lineage>
</organism>
<proteinExistence type="predicted"/>
<accession>A0ACC0KGS2</accession>
<feature type="non-terminal residue" evidence="1">
    <location>
        <position position="1714"/>
    </location>
</feature>
<evidence type="ECO:0000313" key="1">
    <source>
        <dbReference type="EMBL" id="KAI8435411.1"/>
    </source>
</evidence>